<dbReference type="SUPFAM" id="SSF46689">
    <property type="entry name" value="Homeodomain-like"/>
    <property type="match status" value="1"/>
</dbReference>
<dbReference type="RefSeq" id="WP_308480125.1">
    <property type="nucleotide sequence ID" value="NZ_OY726397.1"/>
</dbReference>
<sequence>MVERRDYFSAAIDILGEVEHGGLKMAPLCRRLDVTTGSFYHYFKSWAGFKTALLEFWLDERTVLLADAARRYDDAEQAVAVLVDFACELPHRAEASIRAWSHSDQEVRRIQAAVDEQRYRVTFEMVLRLVDDPLEAHSLARLGMFVLTGYQQTQPLPDIEDLRRSLYLVLTELISSRATLRTKPPRP</sequence>
<keyword evidence="2" id="KW-1185">Reference proteome</keyword>
<gene>
    <name evidence="1" type="ORF">MU0053_004861</name>
</gene>
<reference evidence="1 2" key="1">
    <citation type="submission" date="2023-08" db="EMBL/GenBank/DDBJ databases">
        <authorList>
            <person name="Folkvardsen B D."/>
            <person name="Norman A."/>
        </authorList>
    </citation>
    <scope>NUCLEOTIDE SEQUENCE [LARGE SCALE GENOMIC DNA]</scope>
    <source>
        <strain evidence="1 2">Mu0053</strain>
    </source>
</reference>
<evidence type="ECO:0000313" key="1">
    <source>
        <dbReference type="EMBL" id="CAJ1510938.1"/>
    </source>
</evidence>
<dbReference type="Gene3D" id="1.10.357.10">
    <property type="entry name" value="Tetracycline Repressor, domain 2"/>
    <property type="match status" value="1"/>
</dbReference>
<protein>
    <submittedName>
        <fullName evidence="1">TetR/AcrR family transcriptional regulator</fullName>
    </submittedName>
</protein>
<dbReference type="InterPro" id="IPR009057">
    <property type="entry name" value="Homeodomain-like_sf"/>
</dbReference>
<organism evidence="1 2">
    <name type="scientific">[Mycobacterium] burgundiense</name>
    <dbReference type="NCBI Taxonomy" id="3064286"/>
    <lineage>
        <taxon>Bacteria</taxon>
        <taxon>Bacillati</taxon>
        <taxon>Actinomycetota</taxon>
        <taxon>Actinomycetes</taxon>
        <taxon>Mycobacteriales</taxon>
        <taxon>Mycobacteriaceae</taxon>
        <taxon>Mycolicibacterium</taxon>
    </lineage>
</organism>
<dbReference type="Proteomes" id="UP001190465">
    <property type="component" value="Chromosome"/>
</dbReference>
<name>A0ABN9NX48_9MYCO</name>
<evidence type="ECO:0000313" key="2">
    <source>
        <dbReference type="Proteomes" id="UP001190465"/>
    </source>
</evidence>
<dbReference type="EMBL" id="OY726397">
    <property type="protein sequence ID" value="CAJ1510938.1"/>
    <property type="molecule type" value="Genomic_DNA"/>
</dbReference>
<proteinExistence type="predicted"/>
<accession>A0ABN9NX48</accession>